<evidence type="ECO:0000256" key="2">
    <source>
        <dbReference type="SAM" id="SignalP"/>
    </source>
</evidence>
<evidence type="ECO:0000256" key="1">
    <source>
        <dbReference type="SAM" id="MobiDB-lite"/>
    </source>
</evidence>
<reference evidence="3" key="1">
    <citation type="submission" date="2021-07" db="EMBL/GenBank/DDBJ databases">
        <authorList>
            <person name="Catto M.A."/>
            <person name="Jacobson A."/>
            <person name="Kennedy G."/>
            <person name="Labadie P."/>
            <person name="Hunt B.G."/>
            <person name="Srinivasan R."/>
        </authorList>
    </citation>
    <scope>NUCLEOTIDE SEQUENCE</scope>
    <source>
        <strain evidence="3">PL_HMW_Pooled</strain>
        <tissue evidence="3">Head</tissue>
    </source>
</reference>
<feature type="signal peptide" evidence="2">
    <location>
        <begin position="1"/>
        <end position="24"/>
    </location>
</feature>
<gene>
    <name evidence="3" type="ORF">KUF71_018788</name>
</gene>
<dbReference type="Proteomes" id="UP001219518">
    <property type="component" value="Unassembled WGS sequence"/>
</dbReference>
<name>A0AAE1GSE8_9NEOP</name>
<protein>
    <submittedName>
        <fullName evidence="3">S-ribosylhomocysteine lyase</fullName>
    </submittedName>
</protein>
<dbReference type="EMBL" id="JAHWGI010000036">
    <property type="protein sequence ID" value="KAK3908289.1"/>
    <property type="molecule type" value="Genomic_DNA"/>
</dbReference>
<organism evidence="3 4">
    <name type="scientific">Frankliniella fusca</name>
    <dbReference type="NCBI Taxonomy" id="407009"/>
    <lineage>
        <taxon>Eukaryota</taxon>
        <taxon>Metazoa</taxon>
        <taxon>Ecdysozoa</taxon>
        <taxon>Arthropoda</taxon>
        <taxon>Hexapoda</taxon>
        <taxon>Insecta</taxon>
        <taxon>Pterygota</taxon>
        <taxon>Neoptera</taxon>
        <taxon>Paraneoptera</taxon>
        <taxon>Thysanoptera</taxon>
        <taxon>Terebrantia</taxon>
        <taxon>Thripoidea</taxon>
        <taxon>Thripidae</taxon>
        <taxon>Frankliniella</taxon>
    </lineage>
</organism>
<dbReference type="AlphaFoldDB" id="A0AAE1GSE8"/>
<sequence>MADHRSRRAAPLRFLLALASELLASPQPEPLQGAWAAELVDVLRRRTQRGQGRGPGRGGRGRGRGDTSEEDEDLGLPRSPCNSPSDNPLPLPK</sequence>
<feature type="region of interest" description="Disordered" evidence="1">
    <location>
        <begin position="46"/>
        <end position="93"/>
    </location>
</feature>
<proteinExistence type="predicted"/>
<accession>A0AAE1GSE8</accession>
<keyword evidence="3" id="KW-0456">Lyase</keyword>
<reference evidence="3" key="2">
    <citation type="journal article" date="2023" name="BMC Genomics">
        <title>Pest status, molecular evolution, and epigenetic factors derived from the genome assembly of Frankliniella fusca, a thysanopteran phytovirus vector.</title>
        <authorList>
            <person name="Catto M.A."/>
            <person name="Labadie P.E."/>
            <person name="Jacobson A.L."/>
            <person name="Kennedy G.G."/>
            <person name="Srinivasan R."/>
            <person name="Hunt B.G."/>
        </authorList>
    </citation>
    <scope>NUCLEOTIDE SEQUENCE</scope>
    <source>
        <strain evidence="3">PL_HMW_Pooled</strain>
    </source>
</reference>
<evidence type="ECO:0000313" key="4">
    <source>
        <dbReference type="Proteomes" id="UP001219518"/>
    </source>
</evidence>
<keyword evidence="4" id="KW-1185">Reference proteome</keyword>
<keyword evidence="2" id="KW-0732">Signal</keyword>
<comment type="caution">
    <text evidence="3">The sequence shown here is derived from an EMBL/GenBank/DDBJ whole genome shotgun (WGS) entry which is preliminary data.</text>
</comment>
<dbReference type="GO" id="GO:0016829">
    <property type="term" value="F:lyase activity"/>
    <property type="evidence" value="ECO:0007669"/>
    <property type="project" value="UniProtKB-KW"/>
</dbReference>
<evidence type="ECO:0000313" key="3">
    <source>
        <dbReference type="EMBL" id="KAK3908289.1"/>
    </source>
</evidence>
<feature type="non-terminal residue" evidence="3">
    <location>
        <position position="93"/>
    </location>
</feature>
<feature type="chain" id="PRO_5041971182" evidence="2">
    <location>
        <begin position="25"/>
        <end position="93"/>
    </location>
</feature>